<dbReference type="SUPFAM" id="SSF89372">
    <property type="entry name" value="Fucose-specific lectin"/>
    <property type="match status" value="2"/>
</dbReference>
<reference evidence="7 8" key="1">
    <citation type="submission" date="2019-02" db="EMBL/GenBank/DDBJ databases">
        <title>Genomic Encyclopedia of Type Strains, Phase IV (KMG-IV): sequencing the most valuable type-strain genomes for metagenomic binning, comparative biology and taxonomic classification.</title>
        <authorList>
            <person name="Goeker M."/>
        </authorList>
    </citation>
    <scope>NUCLEOTIDE SEQUENCE [LARGE SCALE GENOMIC DNA]</scope>
    <source>
        <strain evidence="7 8">DSM 101727</strain>
    </source>
</reference>
<gene>
    <name evidence="7" type="ORF">EV193_106221</name>
</gene>
<accession>A0A4Q7KL73</accession>
<dbReference type="Pfam" id="PF00251">
    <property type="entry name" value="Glyco_hydro_32N"/>
    <property type="match status" value="1"/>
</dbReference>
<dbReference type="CDD" id="cd22954">
    <property type="entry name" value="PLL_lectin"/>
    <property type="match status" value="1"/>
</dbReference>
<comment type="similarity">
    <text evidence="1">Belongs to the glycosyl hydrolase 32 family.</text>
</comment>
<dbReference type="AlphaFoldDB" id="A0A4Q7KL73"/>
<dbReference type="GO" id="GO:0016798">
    <property type="term" value="F:hydrolase activity, acting on glycosyl bonds"/>
    <property type="evidence" value="ECO:0007669"/>
    <property type="project" value="UniProtKB-KW"/>
</dbReference>
<dbReference type="PANTHER" id="PTHR43301:SF3">
    <property type="entry name" value="ARABINAN ENDO-1,5-ALPHA-L-ARABINOSIDASE A-RELATED"/>
    <property type="match status" value="1"/>
</dbReference>
<keyword evidence="3" id="KW-0326">Glycosidase</keyword>
<keyword evidence="8" id="KW-1185">Reference proteome</keyword>
<dbReference type="PANTHER" id="PTHR43301">
    <property type="entry name" value="ARABINAN ENDO-1,5-ALPHA-L-ARABINOSIDASE"/>
    <property type="match status" value="1"/>
</dbReference>
<dbReference type="InterPro" id="IPR023296">
    <property type="entry name" value="Glyco_hydro_beta-prop_sf"/>
</dbReference>
<dbReference type="Proteomes" id="UP000294257">
    <property type="component" value="Unassembled WGS sequence"/>
</dbReference>
<comment type="caution">
    <text evidence="7">The sequence shown here is derived from an EMBL/GenBank/DDBJ whole genome shotgun (WGS) entry which is preliminary data.</text>
</comment>
<organism evidence="7 8">
    <name type="scientific">Herbihabitans rhizosphaerae</name>
    <dbReference type="NCBI Taxonomy" id="1872711"/>
    <lineage>
        <taxon>Bacteria</taxon>
        <taxon>Bacillati</taxon>
        <taxon>Actinomycetota</taxon>
        <taxon>Actinomycetes</taxon>
        <taxon>Pseudonocardiales</taxon>
        <taxon>Pseudonocardiaceae</taxon>
        <taxon>Herbihabitans</taxon>
    </lineage>
</organism>
<dbReference type="InterPro" id="IPR050727">
    <property type="entry name" value="GH43_arabinanases"/>
</dbReference>
<evidence type="ECO:0000256" key="1">
    <source>
        <dbReference type="ARBA" id="ARBA00009902"/>
    </source>
</evidence>
<evidence type="ECO:0000259" key="6">
    <source>
        <dbReference type="Pfam" id="PF26607"/>
    </source>
</evidence>
<evidence type="ECO:0000256" key="2">
    <source>
        <dbReference type="ARBA" id="ARBA00022801"/>
    </source>
</evidence>
<dbReference type="EMBL" id="SGWQ01000006">
    <property type="protein sequence ID" value="RZS36986.1"/>
    <property type="molecule type" value="Genomic_DNA"/>
</dbReference>
<dbReference type="InterPro" id="IPR013148">
    <property type="entry name" value="Glyco_hydro_32_N"/>
</dbReference>
<protein>
    <submittedName>
        <fullName evidence="7">Glycosyl hydrolase family 32</fullName>
    </submittedName>
</protein>
<proteinExistence type="inferred from homology"/>
<sequence>MDGINMRRKLIAAAFAAATVATAITLTTQPANGQPAERAASPTVGARPFTHLYDPSVGEREPWYINDHTFIRDDAGTWHMFGITHAEPANDDDEDTFAHATAPSLQGPWTKQPPALHVDPAYGETHLWAPHVIKHGSTYYMFYNGGGPDATKYAISLATSTDLRTWTRRPGGPLFRDGAVARDPYVVRIGERWVMYYTATSAPTGGNHVVAYRTSTDLINWSDRAIAFTDPTSGFGAGNTESPFVVYGNGAWHLFLGPRGGYAGTDVFRSADPFHFSLDQLSGHVFSHAAEVISDGGQWWVSHAGWGQRGVWLAPLDFGGGSGRYADEAGTDPSDRVLLVSGVDGRQEAFAGAADQVWTRYQTVPSGPWSPWAPIGGPRSATLSAGRNADGRLEVFASGDGRVDRRLQVAPGGGWHAWENFGTGAHDLTVAQNADGRLEILASGPVGVFHRWQTSPNGAWSEWTRFGGPANALIATGRDAAGRIEVYAAADGKVERRRQAAPSSGWQPAFEPFGTIDGLTHIAAGRRPDGGLELLAGGSAGVSRRAQDGPSGAWSAWQPFDGPAGARVHVGRNADGRLELFASTAGTVRNRWQDGAGWSPWTAFGTGAIGIGFGTNTDGRQEVAAGSPNGLFGRYQRVPSGPWSDWSGIGGPGMR</sequence>
<dbReference type="Gene3D" id="2.115.10.20">
    <property type="entry name" value="Glycosyl hydrolase domain, family 43"/>
    <property type="match status" value="2"/>
</dbReference>
<dbReference type="SUPFAM" id="SSF75005">
    <property type="entry name" value="Arabinanase/levansucrase/invertase"/>
    <property type="match status" value="1"/>
</dbReference>
<feature type="domain" description="PLL-like beta propeller" evidence="6">
    <location>
        <begin position="342"/>
        <end position="507"/>
    </location>
</feature>
<evidence type="ECO:0000256" key="3">
    <source>
        <dbReference type="ARBA" id="ARBA00023295"/>
    </source>
</evidence>
<evidence type="ECO:0000313" key="7">
    <source>
        <dbReference type="EMBL" id="RZS36986.1"/>
    </source>
</evidence>
<feature type="signal peptide" evidence="4">
    <location>
        <begin position="1"/>
        <end position="23"/>
    </location>
</feature>
<feature type="chain" id="PRO_5038403492" evidence="4">
    <location>
        <begin position="24"/>
        <end position="655"/>
    </location>
</feature>
<keyword evidence="2 7" id="KW-0378">Hydrolase</keyword>
<evidence type="ECO:0000313" key="8">
    <source>
        <dbReference type="Proteomes" id="UP000294257"/>
    </source>
</evidence>
<keyword evidence="4" id="KW-0732">Signal</keyword>
<evidence type="ECO:0000259" key="5">
    <source>
        <dbReference type="Pfam" id="PF00251"/>
    </source>
</evidence>
<evidence type="ECO:0000256" key="4">
    <source>
        <dbReference type="SAM" id="SignalP"/>
    </source>
</evidence>
<feature type="domain" description="Glycosyl hydrolase family 32 N-terminal" evidence="5">
    <location>
        <begin position="64"/>
        <end position="231"/>
    </location>
</feature>
<dbReference type="InterPro" id="IPR058502">
    <property type="entry name" value="PLL-like_beta-prop"/>
</dbReference>
<dbReference type="Pfam" id="PF26607">
    <property type="entry name" value="DUF8189"/>
    <property type="match status" value="2"/>
</dbReference>
<feature type="domain" description="PLL-like beta propeller" evidence="6">
    <location>
        <begin position="527"/>
        <end position="651"/>
    </location>
</feature>
<name>A0A4Q7KL73_9PSEU</name>